<dbReference type="Proteomes" id="UP000619536">
    <property type="component" value="Unassembled WGS sequence"/>
</dbReference>
<reference evidence="2" key="2">
    <citation type="submission" date="2020-09" db="EMBL/GenBank/DDBJ databases">
        <authorList>
            <person name="Sun Q."/>
            <person name="Sedlacek I."/>
        </authorList>
    </citation>
    <scope>NUCLEOTIDE SEQUENCE</scope>
    <source>
        <strain evidence="2">CCM 8606</strain>
    </source>
</reference>
<keyword evidence="3" id="KW-1185">Reference proteome</keyword>
<evidence type="ECO:0000313" key="2">
    <source>
        <dbReference type="EMBL" id="GGI14253.1"/>
    </source>
</evidence>
<comment type="caution">
    <text evidence="2">The sequence shown here is derived from an EMBL/GenBank/DDBJ whole genome shotgun (WGS) entry which is preliminary data.</text>
</comment>
<keyword evidence="1" id="KW-0175">Coiled coil</keyword>
<accession>A0A8J3APV0</accession>
<name>A0A8J3APV0_9BIFI</name>
<dbReference type="EMBL" id="BMDH01000002">
    <property type="protein sequence ID" value="GGI14253.1"/>
    <property type="molecule type" value="Genomic_DNA"/>
</dbReference>
<dbReference type="AlphaFoldDB" id="A0A8J3APV0"/>
<protein>
    <submittedName>
        <fullName evidence="2">Uncharacterized protein</fullName>
    </submittedName>
</protein>
<gene>
    <name evidence="2" type="ORF">GCM10007377_10010</name>
</gene>
<feature type="coiled-coil region" evidence="1">
    <location>
        <begin position="132"/>
        <end position="159"/>
    </location>
</feature>
<dbReference type="RefSeq" id="WP_188355163.1">
    <property type="nucleotide sequence ID" value="NZ_BMDH01000002.1"/>
</dbReference>
<organism evidence="2 3">
    <name type="scientific">Galliscardovia ingluviei</name>
    <dbReference type="NCBI Taxonomy" id="1769422"/>
    <lineage>
        <taxon>Bacteria</taxon>
        <taxon>Bacillati</taxon>
        <taxon>Actinomycetota</taxon>
        <taxon>Actinomycetes</taxon>
        <taxon>Bifidobacteriales</taxon>
        <taxon>Bifidobacteriaceae</taxon>
        <taxon>Galliscardovia</taxon>
    </lineage>
</organism>
<evidence type="ECO:0000256" key="1">
    <source>
        <dbReference type="SAM" id="Coils"/>
    </source>
</evidence>
<reference evidence="2" key="1">
    <citation type="journal article" date="2014" name="Int. J. Syst. Evol. Microbiol.">
        <title>Complete genome sequence of Corynebacterium casei LMG S-19264T (=DSM 44701T), isolated from a smear-ripened cheese.</title>
        <authorList>
            <consortium name="US DOE Joint Genome Institute (JGI-PGF)"/>
            <person name="Walter F."/>
            <person name="Albersmeier A."/>
            <person name="Kalinowski J."/>
            <person name="Ruckert C."/>
        </authorList>
    </citation>
    <scope>NUCLEOTIDE SEQUENCE</scope>
    <source>
        <strain evidence="2">CCM 8606</strain>
    </source>
</reference>
<sequence>MGTLGGGSFSAREVAYLQSLPAVERVSNKRIEYTEEFKRYVMRRYAAGDSPVVIFRAAGLDSALIGYKRIERCIARWKQTVDISAQSAEEESQPLPAASYTPVETDETVETISRTLNPYMAMIQNGHYDILIAHQLRRIDDLEREVSQIKERMDNVQDQVDDQSA</sequence>
<evidence type="ECO:0000313" key="3">
    <source>
        <dbReference type="Proteomes" id="UP000619536"/>
    </source>
</evidence>
<proteinExistence type="predicted"/>